<dbReference type="Gene3D" id="1.10.530.10">
    <property type="match status" value="1"/>
</dbReference>
<accession>A0ABN2PGE1</accession>
<comment type="similarity">
    <text evidence="1">Belongs to the transglycosylase family. Rpf subfamily.</text>
</comment>
<reference evidence="7 8" key="1">
    <citation type="journal article" date="2019" name="Int. J. Syst. Evol. Microbiol.">
        <title>The Global Catalogue of Microorganisms (GCM) 10K type strain sequencing project: providing services to taxonomists for standard genome sequencing and annotation.</title>
        <authorList>
            <consortium name="The Broad Institute Genomics Platform"/>
            <consortium name="The Broad Institute Genome Sequencing Center for Infectious Disease"/>
            <person name="Wu L."/>
            <person name="Ma J."/>
        </authorList>
    </citation>
    <scope>NUCLEOTIDE SEQUENCE [LARGE SCALE GENOMIC DNA]</scope>
    <source>
        <strain evidence="7 8">JCM 14046</strain>
    </source>
</reference>
<keyword evidence="8" id="KW-1185">Reference proteome</keyword>
<evidence type="ECO:0000256" key="3">
    <source>
        <dbReference type="ARBA" id="ARBA00022801"/>
    </source>
</evidence>
<dbReference type="Pfam" id="PF06737">
    <property type="entry name" value="Transglycosylas"/>
    <property type="match status" value="1"/>
</dbReference>
<dbReference type="InterPro" id="IPR011098">
    <property type="entry name" value="G5_dom"/>
</dbReference>
<dbReference type="SMART" id="SM01208">
    <property type="entry name" value="G5"/>
    <property type="match status" value="1"/>
</dbReference>
<dbReference type="Proteomes" id="UP001501612">
    <property type="component" value="Unassembled WGS sequence"/>
</dbReference>
<keyword evidence="2" id="KW-0732">Signal</keyword>
<evidence type="ECO:0000256" key="2">
    <source>
        <dbReference type="ARBA" id="ARBA00022729"/>
    </source>
</evidence>
<evidence type="ECO:0000259" key="6">
    <source>
        <dbReference type="PROSITE" id="PS51109"/>
    </source>
</evidence>
<gene>
    <name evidence="7" type="ORF">GCM10009737_23280</name>
</gene>
<feature type="region of interest" description="Disordered" evidence="4">
    <location>
        <begin position="1"/>
        <end position="27"/>
    </location>
</feature>
<evidence type="ECO:0000313" key="8">
    <source>
        <dbReference type="Proteomes" id="UP001501612"/>
    </source>
</evidence>
<dbReference type="InterPro" id="IPR023346">
    <property type="entry name" value="Lysozyme-like_dom_sf"/>
</dbReference>
<feature type="domain" description="G5" evidence="6">
    <location>
        <begin position="231"/>
        <end position="312"/>
    </location>
</feature>
<dbReference type="RefSeq" id="WP_344007339.1">
    <property type="nucleotide sequence ID" value="NZ_BAAAMY010000005.1"/>
</dbReference>
<keyword evidence="5" id="KW-1133">Transmembrane helix</keyword>
<feature type="compositionally biased region" description="Pro residues" evidence="4">
    <location>
        <begin position="1"/>
        <end position="16"/>
    </location>
</feature>
<proteinExistence type="inferred from homology"/>
<protein>
    <recommendedName>
        <fullName evidence="6">G5 domain-containing protein</fullName>
    </recommendedName>
</protein>
<keyword evidence="3" id="KW-0378">Hydrolase</keyword>
<dbReference type="SUPFAM" id="SSF53955">
    <property type="entry name" value="Lysozyme-like"/>
    <property type="match status" value="1"/>
</dbReference>
<dbReference type="Gene3D" id="2.20.230.10">
    <property type="entry name" value="Resuscitation-promoting factor rpfb"/>
    <property type="match status" value="1"/>
</dbReference>
<keyword evidence="5" id="KW-0472">Membrane</keyword>
<evidence type="ECO:0000256" key="4">
    <source>
        <dbReference type="SAM" id="MobiDB-lite"/>
    </source>
</evidence>
<name>A0ABN2PGE1_9ACTN</name>
<keyword evidence="5" id="KW-0812">Transmembrane</keyword>
<dbReference type="Pfam" id="PF03990">
    <property type="entry name" value="DUF348"/>
    <property type="match status" value="3"/>
</dbReference>
<dbReference type="InterPro" id="IPR007137">
    <property type="entry name" value="DUF348"/>
</dbReference>
<dbReference type="InterPro" id="IPR010618">
    <property type="entry name" value="RPF"/>
</dbReference>
<dbReference type="EMBL" id="BAAAMY010000005">
    <property type="protein sequence ID" value="GAA1921109.1"/>
    <property type="molecule type" value="Genomic_DNA"/>
</dbReference>
<comment type="caution">
    <text evidence="7">The sequence shown here is derived from an EMBL/GenBank/DDBJ whole genome shotgun (WGS) entry which is preliminary data.</text>
</comment>
<dbReference type="CDD" id="cd13925">
    <property type="entry name" value="RPF"/>
    <property type="match status" value="1"/>
</dbReference>
<organism evidence="7 8">
    <name type="scientific">Nocardioides lentus</name>
    <dbReference type="NCBI Taxonomy" id="338077"/>
    <lineage>
        <taxon>Bacteria</taxon>
        <taxon>Bacillati</taxon>
        <taxon>Actinomycetota</taxon>
        <taxon>Actinomycetes</taxon>
        <taxon>Propionibacteriales</taxon>
        <taxon>Nocardioidaceae</taxon>
        <taxon>Nocardioides</taxon>
    </lineage>
</organism>
<feature type="transmembrane region" description="Helical" evidence="5">
    <location>
        <begin position="38"/>
        <end position="61"/>
    </location>
</feature>
<dbReference type="PROSITE" id="PS51109">
    <property type="entry name" value="G5"/>
    <property type="match status" value="1"/>
</dbReference>
<evidence type="ECO:0000313" key="7">
    <source>
        <dbReference type="EMBL" id="GAA1921109.1"/>
    </source>
</evidence>
<sequence>MVSPENPTPAVPPVPTPDDAGPDAPRRGRLARLLGTRAVLVGLVSVVALAVVGSTVGYAAMSKSVTVTLDGEPREVSAFGGTVGDLLESEGIEVGERDRVLPALDESVTDGSEISVRFARPLEMVVDGEESTHWVTALDVDSALQQIGDRFAGAALSASRGAEIERGGLTLEVVTPKRLDVTMGAKKTRTRTLTALTVSDALDELGTELGEHDRVAPGLDAELADGDELTVTRISFERDRVKDEAIGHDTVERTSDDLYVDEEEVTTEGRDGVRDVTYERKIRNGEVVATEVVRSEVVREPVTEVVTVGTQEREVEAPAEDFSGGDTVWDALAACESGGNWAINTGNGYYGGLQFNLGTWQAYGGTGLPSDNSREAQIAVATRLRDATGGYGSWPSCSAKLGLPQ</sequence>
<evidence type="ECO:0000256" key="5">
    <source>
        <dbReference type="SAM" id="Phobius"/>
    </source>
</evidence>
<evidence type="ECO:0000256" key="1">
    <source>
        <dbReference type="ARBA" id="ARBA00010830"/>
    </source>
</evidence>
<dbReference type="Pfam" id="PF07501">
    <property type="entry name" value="G5"/>
    <property type="match status" value="1"/>
</dbReference>